<keyword evidence="1" id="KW-0145">Chemotaxis</keyword>
<dbReference type="Proteomes" id="UP000481421">
    <property type="component" value="Unassembled WGS sequence"/>
</dbReference>
<accession>A0A6B3RN01</accession>
<dbReference type="InterPro" id="IPR041395">
    <property type="entry name" value="McpB_HAMP_3rd"/>
</dbReference>
<dbReference type="Pfam" id="PF18575">
    <property type="entry name" value="HAMP_N3"/>
    <property type="match status" value="1"/>
</dbReference>
<evidence type="ECO:0000256" key="4">
    <source>
        <dbReference type="SAM" id="MobiDB-lite"/>
    </source>
</evidence>
<evidence type="ECO:0000259" key="5">
    <source>
        <dbReference type="PROSITE" id="PS50111"/>
    </source>
</evidence>
<proteinExistence type="inferred from homology"/>
<dbReference type="Pfam" id="PF00015">
    <property type="entry name" value="MCPsignal"/>
    <property type="match status" value="1"/>
</dbReference>
<dbReference type="AlphaFoldDB" id="A0A6B3RN01"/>
<dbReference type="InterPro" id="IPR004089">
    <property type="entry name" value="MCPsignal_dom"/>
</dbReference>
<evidence type="ECO:0000256" key="2">
    <source>
        <dbReference type="ARBA" id="ARBA00029447"/>
    </source>
</evidence>
<dbReference type="RefSeq" id="WP_164611443.1">
    <property type="nucleotide sequence ID" value="NZ_JAAIKE010000003.1"/>
</dbReference>
<dbReference type="GO" id="GO:0005886">
    <property type="term" value="C:plasma membrane"/>
    <property type="evidence" value="ECO:0007669"/>
    <property type="project" value="TreeGrafter"/>
</dbReference>
<dbReference type="CDD" id="cd11386">
    <property type="entry name" value="MCP_signal"/>
    <property type="match status" value="1"/>
</dbReference>
<dbReference type="PANTHER" id="PTHR43531">
    <property type="entry name" value="PROTEIN ICFG"/>
    <property type="match status" value="1"/>
</dbReference>
<keyword evidence="7" id="KW-1185">Reference proteome</keyword>
<evidence type="ECO:0000313" key="6">
    <source>
        <dbReference type="EMBL" id="NEX46586.1"/>
    </source>
</evidence>
<dbReference type="GO" id="GO:0006935">
    <property type="term" value="P:chemotaxis"/>
    <property type="evidence" value="ECO:0007669"/>
    <property type="project" value="UniProtKB-KW"/>
</dbReference>
<protein>
    <submittedName>
        <fullName evidence="6">PAS domain-containing protein</fullName>
    </submittedName>
</protein>
<feature type="compositionally biased region" description="Low complexity" evidence="4">
    <location>
        <begin position="538"/>
        <end position="557"/>
    </location>
</feature>
<comment type="caution">
    <text evidence="6">The sequence shown here is derived from an EMBL/GenBank/DDBJ whole genome shotgun (WGS) entry which is preliminary data.</text>
</comment>
<dbReference type="CDD" id="cd17528">
    <property type="entry name" value="HAMP_III"/>
    <property type="match status" value="1"/>
</dbReference>
<dbReference type="EMBL" id="JAAIKE010000003">
    <property type="protein sequence ID" value="NEX46586.1"/>
    <property type="molecule type" value="Genomic_DNA"/>
</dbReference>
<organism evidence="6 7">
    <name type="scientific">Pseudotabrizicola algicola</name>
    <dbReference type="NCBI Taxonomy" id="2709381"/>
    <lineage>
        <taxon>Bacteria</taxon>
        <taxon>Pseudomonadati</taxon>
        <taxon>Pseudomonadota</taxon>
        <taxon>Alphaproteobacteria</taxon>
        <taxon>Rhodobacterales</taxon>
        <taxon>Paracoccaceae</taxon>
        <taxon>Pseudotabrizicola</taxon>
    </lineage>
</organism>
<dbReference type="InterPro" id="IPR000014">
    <property type="entry name" value="PAS"/>
</dbReference>
<dbReference type="Gene3D" id="1.10.287.950">
    <property type="entry name" value="Methyl-accepting chemotaxis protein"/>
    <property type="match status" value="1"/>
</dbReference>
<comment type="similarity">
    <text evidence="2">Belongs to the methyl-accepting chemotaxis (MCP) protein family.</text>
</comment>
<dbReference type="GO" id="GO:0004888">
    <property type="term" value="F:transmembrane signaling receptor activity"/>
    <property type="evidence" value="ECO:0007669"/>
    <property type="project" value="InterPro"/>
</dbReference>
<dbReference type="GO" id="GO:0007165">
    <property type="term" value="P:signal transduction"/>
    <property type="evidence" value="ECO:0007669"/>
    <property type="project" value="UniProtKB-KW"/>
</dbReference>
<dbReference type="InterPro" id="IPR004090">
    <property type="entry name" value="Chemotax_Me-accpt_rcpt"/>
</dbReference>
<feature type="domain" description="Methyl-accepting transducer" evidence="5">
    <location>
        <begin position="283"/>
        <end position="505"/>
    </location>
</feature>
<name>A0A6B3RN01_9RHOB</name>
<dbReference type="PANTHER" id="PTHR43531:SF11">
    <property type="entry name" value="METHYL-ACCEPTING CHEMOTAXIS PROTEIN 3"/>
    <property type="match status" value="1"/>
</dbReference>
<dbReference type="Gene3D" id="3.30.450.20">
    <property type="entry name" value="PAS domain"/>
    <property type="match status" value="1"/>
</dbReference>
<sequence length="567" mass="61511">MTKMQTVDESWNALDTLSALNVLSNPIMVADRSMVIRFVNEAAYKMFESIEADIRKDLPSFVARAVVGKSIDVFHKNPIYQRRIMEHLVRPHDGKFTIGGKSLFFKATPNFDASGALASVYVEWQDRTFAVEKQAQVMKFIHDVKQMADAHDAGMISTFLDTAHLDDELRPVAESANRMVRSHINTKKKIMAVVAEFANGNLDADIERFSGDRRFINEAVDGIRASFRGIMSEMKRFCSGLRNGDLSVTIDPGAFKGEYEVLALLMDESLSDLSQTISSVAGHVDQVALAVEQISDGSGILSQTSQVASASVEAVSESTEETSKQVKSNAQSAKSAAKLASETTAAANSGSKRVEDMVNAMEGIRSSSKNISKIIKVIDEIAFQTNLLALNAAVEAARAGEHGRGFAIVAQEVRSLAGRSATAAKETENLIVDASQKVDEGTALTKLTREAFSEISENAKKVEALVVEISSSSDEQARGVAQINAAIMGVTNSAQATNQQAINLSGSARQMKEATDMMKQEFARFRTRESERIPEGWLAASRARRSGASSGADLARATGWQQHSARR</sequence>
<reference evidence="6 7" key="1">
    <citation type="submission" date="2020-02" db="EMBL/GenBank/DDBJ databases">
        <title>Rhodobacter algicola sp. nov., isolated from microalga culture.</title>
        <authorList>
            <person name="Park C.-Y."/>
        </authorList>
    </citation>
    <scope>NUCLEOTIDE SEQUENCE [LARGE SCALE GENOMIC DNA]</scope>
    <source>
        <strain evidence="6 7">ETT8</strain>
    </source>
</reference>
<dbReference type="SMART" id="SM00283">
    <property type="entry name" value="MA"/>
    <property type="match status" value="1"/>
</dbReference>
<gene>
    <name evidence="6" type="ORF">G3572_10250</name>
</gene>
<feature type="region of interest" description="Disordered" evidence="4">
    <location>
        <begin position="536"/>
        <end position="567"/>
    </location>
</feature>
<evidence type="ECO:0000256" key="3">
    <source>
        <dbReference type="PROSITE-ProRule" id="PRU00284"/>
    </source>
</evidence>
<evidence type="ECO:0000256" key="1">
    <source>
        <dbReference type="ARBA" id="ARBA00022500"/>
    </source>
</evidence>
<dbReference type="PRINTS" id="PR00260">
    <property type="entry name" value="CHEMTRNSDUCR"/>
</dbReference>
<dbReference type="Pfam" id="PF13188">
    <property type="entry name" value="PAS_8"/>
    <property type="match status" value="1"/>
</dbReference>
<keyword evidence="3" id="KW-0807">Transducer</keyword>
<dbReference type="InterPro" id="IPR051310">
    <property type="entry name" value="MCP_chemotaxis"/>
</dbReference>
<evidence type="ECO:0000313" key="7">
    <source>
        <dbReference type="Proteomes" id="UP000481421"/>
    </source>
</evidence>
<dbReference type="PROSITE" id="PS50111">
    <property type="entry name" value="CHEMOTAXIS_TRANSDUC_2"/>
    <property type="match status" value="1"/>
</dbReference>
<dbReference type="SUPFAM" id="SSF58104">
    <property type="entry name" value="Methyl-accepting chemotaxis protein (MCP) signaling domain"/>
    <property type="match status" value="1"/>
</dbReference>